<gene>
    <name evidence="2" type="ORF">BpHYR1_049805</name>
</gene>
<feature type="compositionally biased region" description="Basic and acidic residues" evidence="1">
    <location>
        <begin position="304"/>
        <end position="319"/>
    </location>
</feature>
<comment type="caution">
    <text evidence="2">The sequence shown here is derived from an EMBL/GenBank/DDBJ whole genome shotgun (WGS) entry which is preliminary data.</text>
</comment>
<organism evidence="2 3">
    <name type="scientific">Brachionus plicatilis</name>
    <name type="common">Marine rotifer</name>
    <name type="synonym">Brachionus muelleri</name>
    <dbReference type="NCBI Taxonomy" id="10195"/>
    <lineage>
        <taxon>Eukaryota</taxon>
        <taxon>Metazoa</taxon>
        <taxon>Spiralia</taxon>
        <taxon>Gnathifera</taxon>
        <taxon>Rotifera</taxon>
        <taxon>Eurotatoria</taxon>
        <taxon>Monogononta</taxon>
        <taxon>Pseudotrocha</taxon>
        <taxon>Ploima</taxon>
        <taxon>Brachionidae</taxon>
        <taxon>Brachionus</taxon>
    </lineage>
</organism>
<feature type="compositionally biased region" description="Polar residues" evidence="1">
    <location>
        <begin position="14"/>
        <end position="27"/>
    </location>
</feature>
<accession>A0A3M7RL64</accession>
<keyword evidence="3" id="KW-1185">Reference proteome</keyword>
<feature type="region of interest" description="Disordered" evidence="1">
    <location>
        <begin position="380"/>
        <end position="469"/>
    </location>
</feature>
<feature type="compositionally biased region" description="Polar residues" evidence="1">
    <location>
        <begin position="458"/>
        <end position="469"/>
    </location>
</feature>
<reference evidence="2 3" key="1">
    <citation type="journal article" date="2018" name="Sci. Rep.">
        <title>Genomic signatures of local adaptation to the degree of environmental predictability in rotifers.</title>
        <authorList>
            <person name="Franch-Gras L."/>
            <person name="Hahn C."/>
            <person name="Garcia-Roger E.M."/>
            <person name="Carmona M.J."/>
            <person name="Serra M."/>
            <person name="Gomez A."/>
        </authorList>
    </citation>
    <scope>NUCLEOTIDE SEQUENCE [LARGE SCALE GENOMIC DNA]</scope>
    <source>
        <strain evidence="2">HYR1</strain>
    </source>
</reference>
<feature type="compositionally biased region" description="Low complexity" evidence="1">
    <location>
        <begin position="380"/>
        <end position="389"/>
    </location>
</feature>
<dbReference type="EMBL" id="REGN01003155">
    <property type="protein sequence ID" value="RNA24224.1"/>
    <property type="molecule type" value="Genomic_DNA"/>
</dbReference>
<feature type="compositionally biased region" description="Polar residues" evidence="1">
    <location>
        <begin position="390"/>
        <end position="413"/>
    </location>
</feature>
<evidence type="ECO:0000256" key="1">
    <source>
        <dbReference type="SAM" id="MobiDB-lite"/>
    </source>
</evidence>
<feature type="compositionally biased region" description="Polar residues" evidence="1">
    <location>
        <begin position="421"/>
        <end position="430"/>
    </location>
</feature>
<protein>
    <submittedName>
        <fullName evidence="2">Uncharacterized protein</fullName>
    </submittedName>
</protein>
<evidence type="ECO:0000313" key="3">
    <source>
        <dbReference type="Proteomes" id="UP000276133"/>
    </source>
</evidence>
<dbReference type="Proteomes" id="UP000276133">
    <property type="component" value="Unassembled WGS sequence"/>
</dbReference>
<feature type="region of interest" description="Disordered" evidence="1">
    <location>
        <begin position="14"/>
        <end position="34"/>
    </location>
</feature>
<proteinExistence type="predicted"/>
<name>A0A3M7RL64_BRAPC</name>
<feature type="region of interest" description="Disordered" evidence="1">
    <location>
        <begin position="538"/>
        <end position="559"/>
    </location>
</feature>
<evidence type="ECO:0000313" key="2">
    <source>
        <dbReference type="EMBL" id="RNA24224.1"/>
    </source>
</evidence>
<feature type="region of interest" description="Disordered" evidence="1">
    <location>
        <begin position="286"/>
        <end position="319"/>
    </location>
</feature>
<dbReference type="AlphaFoldDB" id="A0A3M7RL64"/>
<sequence>MGDFLNIKNSQNYLQKSKNQEQSQRDCTQPPFGRSNQISIEQQNLICESMRHHSLNKMTTQLTQDRLLKFIHQSENENELTATDSDQVDSESVEYIERVLKKNKKVWELYTSGKFDVLSCLEDESKRIILKEKMPNRKLTDTKGYDVTKYWVRANSDSKSKKNEEIMIVICDDSGKILSQKNKSCSSSRGKSSNKVSSKKKKSYDCYEYLEVDGPGTELIAKLIEGKDAESIVQCEIVEEEEEQEEDENVGLNLVGNYFLDLNDQDQNKSIAEEEIAETQYSCEEKEELAEMHHHSECAASRESNLRKKSEELKRQNDRLTETIKALRSSEEKKKKSDSGFKEKTADFDKNSLTSCNLTSCTASTEKSTWSKSRTSSSLVSSKLSLASTNNSEPKTASTTNTTLSSHGKSSSYHDLGAESPNLSSQQGQFKSRKPTPFNHATSLSLPRSELEFGNSKAEPQNSASYSTSSHFKELGVEPNTLSTLKGQVGVEAPVSFKSETVKSSTSSELRKLFYNNSATKTASDMFTALPKTSSYKDLGTESNNLSQQGPTFRRKPTPFNYETSHSLADSKLYEFLLGNYVSKTQLPVPSKSETPNSFESSKLNQILYGNSAPKPVVDVFTSLSKNSYLKEHDIESTTFREQDQINRMKPASYKNEGSYSLGGSKLSDFVTNNYGSRTQLPMSFKSELPSAKLAQYETRKSVSSQNLVGVNSKMTTKLPDALTLGTNSIHYQSKNVDSMRNASRQGSINSGGNLSKYNQARIDETLLNRRVNGILGQSEKKASGQANTFFSKSYSPDGTKKKGLKFLDSLVSYSNNFETDI</sequence>
<feature type="compositionally biased region" description="Polar residues" evidence="1">
    <location>
        <begin position="538"/>
        <end position="551"/>
    </location>
</feature>